<dbReference type="Proteomes" id="UP000298438">
    <property type="component" value="Unassembled WGS sequence"/>
</dbReference>
<reference evidence="2 3" key="1">
    <citation type="submission" date="2019-03" db="EMBL/GenBank/DDBJ databases">
        <title>Draft Genome Sequence of Massilia arenosa sp. nov., a Novel Massilia Species Isolated from a Sandy-loam Maize Soil.</title>
        <authorList>
            <person name="Raths R."/>
            <person name="Peta V."/>
            <person name="Bucking H."/>
        </authorList>
    </citation>
    <scope>NUCLEOTIDE SEQUENCE [LARGE SCALE GENOMIC DNA]</scope>
    <source>
        <strain evidence="2 3">MC02</strain>
    </source>
</reference>
<dbReference type="OrthoDB" id="9810880at2"/>
<gene>
    <name evidence="2" type="ORF">E4L96_02500</name>
</gene>
<dbReference type="InterPro" id="IPR029056">
    <property type="entry name" value="Ribokinase-like"/>
</dbReference>
<comment type="caution">
    <text evidence="2">The sequence shown here is derived from an EMBL/GenBank/DDBJ whole genome shotgun (WGS) entry which is preliminary data.</text>
</comment>
<name>A0A4Y9SNQ1_9BURK</name>
<dbReference type="InterPro" id="IPR013749">
    <property type="entry name" value="PM/HMP-P_kinase-1"/>
</dbReference>
<dbReference type="GO" id="GO:0008902">
    <property type="term" value="F:hydroxymethylpyrimidine kinase activity"/>
    <property type="evidence" value="ECO:0007669"/>
    <property type="project" value="TreeGrafter"/>
</dbReference>
<evidence type="ECO:0000313" key="3">
    <source>
        <dbReference type="Proteomes" id="UP000298438"/>
    </source>
</evidence>
<sequence length="277" mass="29768">MRNQTSPLILSFGLADPVGAVGTHADVAVFSAFGCHGLSVTTGLLIADTARIDEVRPFDTEWMIDQARVLLEDMPVSVFKVGPMASADQVQAIAEIVSDYPDIPLILDPFLSALPEGGVAGESMLEAVRGALVPQATILVLSHLELSRMAELWRDPGVDDMATDAEELINMGCEFVLVNCPAGHGHGDKQTMSNTLFDVDGEIETFSWQYLPRQYIGAGSTMSAAIAALMAHGMEAPDAAADAQDYLARALATAQRYGMGRYVPNRLHRIFTQESSQ</sequence>
<organism evidence="2 3">
    <name type="scientific">Zemynaea arenosa</name>
    <dbReference type="NCBI Taxonomy" id="2561931"/>
    <lineage>
        <taxon>Bacteria</taxon>
        <taxon>Pseudomonadati</taxon>
        <taxon>Pseudomonadota</taxon>
        <taxon>Betaproteobacteria</taxon>
        <taxon>Burkholderiales</taxon>
        <taxon>Oxalobacteraceae</taxon>
        <taxon>Telluria group</taxon>
        <taxon>Zemynaea</taxon>
    </lineage>
</organism>
<evidence type="ECO:0000259" key="1">
    <source>
        <dbReference type="Pfam" id="PF08543"/>
    </source>
</evidence>
<dbReference type="Pfam" id="PF08543">
    <property type="entry name" value="Phos_pyr_kin"/>
    <property type="match status" value="1"/>
</dbReference>
<keyword evidence="2" id="KW-0418">Kinase</keyword>
<evidence type="ECO:0000313" key="2">
    <source>
        <dbReference type="EMBL" id="TFW28340.1"/>
    </source>
</evidence>
<accession>A0A4Y9SNQ1</accession>
<proteinExistence type="predicted"/>
<dbReference type="PANTHER" id="PTHR20858">
    <property type="entry name" value="PHOSPHOMETHYLPYRIMIDINE KINASE"/>
    <property type="match status" value="1"/>
</dbReference>
<dbReference type="GO" id="GO:0008972">
    <property type="term" value="F:phosphomethylpyrimidine kinase activity"/>
    <property type="evidence" value="ECO:0007669"/>
    <property type="project" value="TreeGrafter"/>
</dbReference>
<dbReference type="PANTHER" id="PTHR20858:SF17">
    <property type="entry name" value="HYDROXYMETHYLPYRIMIDINE_PHOSPHOMETHYLPYRIMIDINE KINASE THI20-RELATED"/>
    <property type="match status" value="1"/>
</dbReference>
<keyword evidence="3" id="KW-1185">Reference proteome</keyword>
<feature type="domain" description="Pyridoxamine kinase/Phosphomethylpyrimidine kinase" evidence="1">
    <location>
        <begin position="16"/>
        <end position="261"/>
    </location>
</feature>
<dbReference type="AlphaFoldDB" id="A0A4Y9SNQ1"/>
<dbReference type="GO" id="GO:0005829">
    <property type="term" value="C:cytosol"/>
    <property type="evidence" value="ECO:0007669"/>
    <property type="project" value="TreeGrafter"/>
</dbReference>
<dbReference type="UniPathway" id="UPA00060">
    <property type="reaction ID" value="UER00138"/>
</dbReference>
<dbReference type="GO" id="GO:0009228">
    <property type="term" value="P:thiamine biosynthetic process"/>
    <property type="evidence" value="ECO:0007669"/>
    <property type="project" value="TreeGrafter"/>
</dbReference>
<dbReference type="Gene3D" id="3.40.1190.20">
    <property type="match status" value="1"/>
</dbReference>
<dbReference type="SUPFAM" id="SSF53613">
    <property type="entry name" value="Ribokinase-like"/>
    <property type="match status" value="1"/>
</dbReference>
<keyword evidence="2" id="KW-0808">Transferase</keyword>
<protein>
    <submittedName>
        <fullName evidence="2">Hydroxymethylpyrimidine/phosphomethylpyrimidine kinase</fullName>
    </submittedName>
</protein>
<dbReference type="EMBL" id="SPVF01000038">
    <property type="protein sequence ID" value="TFW28340.1"/>
    <property type="molecule type" value="Genomic_DNA"/>
</dbReference>
<dbReference type="GO" id="GO:0009229">
    <property type="term" value="P:thiamine diphosphate biosynthetic process"/>
    <property type="evidence" value="ECO:0007669"/>
    <property type="project" value="UniProtKB-UniPathway"/>
</dbReference>